<dbReference type="InterPro" id="IPR011989">
    <property type="entry name" value="ARM-like"/>
</dbReference>
<evidence type="ECO:0000313" key="7">
    <source>
        <dbReference type="EMBL" id="RKU47154.1"/>
    </source>
</evidence>
<evidence type="ECO:0000256" key="4">
    <source>
        <dbReference type="ARBA" id="ARBA00023242"/>
    </source>
</evidence>
<reference evidence="7 8" key="1">
    <citation type="submission" date="2018-08" db="EMBL/GenBank/DDBJ databases">
        <title>Draft genome of the lignicolous fungus Coniochaeta pulveracea.</title>
        <authorList>
            <person name="Borstlap C.J."/>
            <person name="De Witt R.N."/>
            <person name="Botha A."/>
            <person name="Volschenk H."/>
        </authorList>
    </citation>
    <scope>NUCLEOTIDE SEQUENCE [LARGE SCALE GENOMIC DNA]</scope>
    <source>
        <strain evidence="7 8">CAB683</strain>
    </source>
</reference>
<dbReference type="PROSITE" id="PS50166">
    <property type="entry name" value="IMPORTIN_B_NT"/>
    <property type="match status" value="1"/>
</dbReference>
<dbReference type="InterPro" id="IPR016024">
    <property type="entry name" value="ARM-type_fold"/>
</dbReference>
<proteinExistence type="predicted"/>
<evidence type="ECO:0000256" key="3">
    <source>
        <dbReference type="ARBA" id="ARBA00022927"/>
    </source>
</evidence>
<keyword evidence="4" id="KW-0539">Nucleus</keyword>
<dbReference type="SUPFAM" id="SSF48371">
    <property type="entry name" value="ARM repeat"/>
    <property type="match status" value="1"/>
</dbReference>
<feature type="compositionally biased region" description="Acidic residues" evidence="5">
    <location>
        <begin position="952"/>
        <end position="970"/>
    </location>
</feature>
<protein>
    <recommendedName>
        <fullName evidence="6">Importin N-terminal domain-containing protein</fullName>
    </recommendedName>
</protein>
<dbReference type="EMBL" id="QVQW01000010">
    <property type="protein sequence ID" value="RKU47154.1"/>
    <property type="molecule type" value="Genomic_DNA"/>
</dbReference>
<dbReference type="PANTHER" id="PTHR10997">
    <property type="entry name" value="IMPORTIN-7, 8, 11"/>
    <property type="match status" value="1"/>
</dbReference>
<dbReference type="GO" id="GO:0006606">
    <property type="term" value="P:protein import into nucleus"/>
    <property type="evidence" value="ECO:0007669"/>
    <property type="project" value="TreeGrafter"/>
</dbReference>
<dbReference type="OrthoDB" id="431626at2759"/>
<feature type="domain" description="Importin N-terminal" evidence="6">
    <location>
        <begin position="26"/>
        <end position="104"/>
    </location>
</feature>
<name>A0A420YH05_9PEZI</name>
<dbReference type="Proteomes" id="UP000275385">
    <property type="component" value="Unassembled WGS sequence"/>
</dbReference>
<comment type="subcellular location">
    <subcellularLocation>
        <location evidence="1">Nucleus</location>
    </subcellularLocation>
</comment>
<feature type="region of interest" description="Disordered" evidence="5">
    <location>
        <begin position="952"/>
        <end position="973"/>
    </location>
</feature>
<keyword evidence="8" id="KW-1185">Reference proteome</keyword>
<dbReference type="GO" id="GO:0005829">
    <property type="term" value="C:cytosol"/>
    <property type="evidence" value="ECO:0007669"/>
    <property type="project" value="TreeGrafter"/>
</dbReference>
<dbReference type="PANTHER" id="PTHR10997:SF9">
    <property type="entry name" value="IMPORTIN-9"/>
    <property type="match status" value="1"/>
</dbReference>
<dbReference type="AlphaFoldDB" id="A0A420YH05"/>
<keyword evidence="3" id="KW-0653">Protein transport</keyword>
<organism evidence="7 8">
    <name type="scientific">Coniochaeta pulveracea</name>
    <dbReference type="NCBI Taxonomy" id="177199"/>
    <lineage>
        <taxon>Eukaryota</taxon>
        <taxon>Fungi</taxon>
        <taxon>Dikarya</taxon>
        <taxon>Ascomycota</taxon>
        <taxon>Pezizomycotina</taxon>
        <taxon>Sordariomycetes</taxon>
        <taxon>Sordariomycetidae</taxon>
        <taxon>Coniochaetales</taxon>
        <taxon>Coniochaetaceae</taxon>
        <taxon>Coniochaeta</taxon>
    </lineage>
</organism>
<evidence type="ECO:0000256" key="2">
    <source>
        <dbReference type="ARBA" id="ARBA00022448"/>
    </source>
</evidence>
<dbReference type="GO" id="GO:0005635">
    <property type="term" value="C:nuclear envelope"/>
    <property type="evidence" value="ECO:0007669"/>
    <property type="project" value="TreeGrafter"/>
</dbReference>
<dbReference type="Gene3D" id="1.25.10.10">
    <property type="entry name" value="Leucine-rich Repeat Variant"/>
    <property type="match status" value="1"/>
</dbReference>
<evidence type="ECO:0000313" key="8">
    <source>
        <dbReference type="Proteomes" id="UP000275385"/>
    </source>
</evidence>
<dbReference type="InterPro" id="IPR001494">
    <property type="entry name" value="Importin-beta_N"/>
</dbReference>
<dbReference type="Pfam" id="PF03810">
    <property type="entry name" value="IBN_N"/>
    <property type="match status" value="1"/>
</dbReference>
<gene>
    <name evidence="7" type="ORF">DL546_006691</name>
</gene>
<keyword evidence="2" id="KW-0813">Transport</keyword>
<dbReference type="Pfam" id="PF25018">
    <property type="entry name" value="HEAT_IPO9_c"/>
    <property type="match status" value="1"/>
</dbReference>
<evidence type="ECO:0000259" key="6">
    <source>
        <dbReference type="PROSITE" id="PS50166"/>
    </source>
</evidence>
<evidence type="ECO:0000256" key="5">
    <source>
        <dbReference type="SAM" id="MobiDB-lite"/>
    </source>
</evidence>
<dbReference type="STRING" id="177199.A0A420YH05"/>
<evidence type="ECO:0000256" key="1">
    <source>
        <dbReference type="ARBA" id="ARBA00004123"/>
    </source>
</evidence>
<sequence length="1040" mass="114918">MSTMEDHLVGLLTAAQSSDGNERRQAELTLKQAKTNDEFPLALARIGGHTSVPTEVRQAALSMLRLFIEANWNPEDSDSEEPIIQISESTKEHLKAMLLELVLSAEDERKIKTAASYGVSKIAMSDFPDHWQNLLPTVLHIMPTGTDVQVRGALVILQDLVEESLSDVQFFRIARDIIQAVHEVAINENRRSNLRALAVRVFCLCFDLMDTVDDINSKKEVKAFANEILRDWLPFFEHIVKLPLSASTPGDDKQPADWYGPITLKIQVLRTLGKIKSAFAALLLPQSMTFFECIWTELERHHTAYQNLYLETHVQGRLEDNDGLPYTLDYLVMEELDMLNELIRASPVQKELQAQIQAHGSAGTTPWVLRLVESLTKYARITQEDGQLWELDPSIFLSEEAEVSTEYTARNACADLFIKVGQMLKQGALDGLLAYARTLFGPGQADWRSQEAVLYLYGTLATEFDETDTPMPDEISHAFMEMVQYAVNANGGAPREDEALLRARGYLVAGKLASFYNPACSLLQHTVYSTTQDPEELVQVACITALQGYVDSGNVPQDLQPMILAGIQNYLDSKDFGEADDADDLLATLAAAVRGAIQMDRRTILAPDSNALDLLFLVARFGARSFQVTVIVTETFEDIVETHADLQSYTALCAKVLPSLTGALQVGTMTEELQLTMLATELLQALVENGSEPLPAGFVAATLPKLSQLLLTSSDGEILRPAAATVRFMLQHDHQQVLSWQNEKGQSGLDVCLSIIERLLAPDIKDNDASEVGGLAAELVEKAGFARLGNFLQPLLKAVAIRLASAQAANIIQSLVLVFARLSLTNAQDVVQFLSEFEIGNQLGLTVVLGKWLENSINFAGYDEIRQNVIALSKLFGLNDPRLAETMVKGDLIIDNNNSGRIMTRSRAKQNPDQYTSMPATLKILKVLVEELLSASGTRDASNIAAAAAADFEDADSDDGDGGWEDEPSDTLDLSLPSTRAELMRLAEDGNMRSRDDETQRYLTEFFVNAASEPSDGFRHWFSLLTQDERAKLEELIRAQ</sequence>
<comment type="caution">
    <text evidence="7">The sequence shown here is derived from an EMBL/GenBank/DDBJ whole genome shotgun (WGS) entry which is preliminary data.</text>
</comment>
<feature type="region of interest" description="Disordered" evidence="5">
    <location>
        <begin position="1"/>
        <end position="23"/>
    </location>
</feature>
<dbReference type="InterPro" id="IPR056840">
    <property type="entry name" value="HEAT_IPO9_central"/>
</dbReference>
<accession>A0A420YH05</accession>
<dbReference type="SMART" id="SM00913">
    <property type="entry name" value="IBN_N"/>
    <property type="match status" value="1"/>
</dbReference>
<dbReference type="GO" id="GO:0031267">
    <property type="term" value="F:small GTPase binding"/>
    <property type="evidence" value="ECO:0007669"/>
    <property type="project" value="InterPro"/>
</dbReference>